<evidence type="ECO:0000259" key="7">
    <source>
        <dbReference type="PROSITE" id="PS52040"/>
    </source>
</evidence>
<keyword evidence="5" id="KW-0413">Isomerase</keyword>
<evidence type="ECO:0000256" key="4">
    <source>
        <dbReference type="ARBA" id="ARBA00023125"/>
    </source>
</evidence>
<feature type="non-terminal residue" evidence="8">
    <location>
        <position position="80"/>
    </location>
</feature>
<dbReference type="GO" id="GO:0003677">
    <property type="term" value="F:DNA binding"/>
    <property type="evidence" value="ECO:0007669"/>
    <property type="project" value="UniProtKB-UniRule"/>
</dbReference>
<keyword evidence="4 6" id="KW-0238">DNA-binding</keyword>
<comment type="caution">
    <text evidence="8">The sequence shown here is derived from an EMBL/GenBank/DDBJ whole genome shotgun (WGS) entry which is preliminary data.</text>
</comment>
<evidence type="ECO:0000256" key="5">
    <source>
        <dbReference type="ARBA" id="ARBA00023235"/>
    </source>
</evidence>
<dbReference type="Proteomes" id="UP000282028">
    <property type="component" value="Unassembled WGS sequence"/>
</dbReference>
<dbReference type="GO" id="GO:0005524">
    <property type="term" value="F:ATP binding"/>
    <property type="evidence" value="ECO:0007669"/>
    <property type="project" value="InterPro"/>
</dbReference>
<proteinExistence type="inferred from homology"/>
<reference evidence="8 9" key="1">
    <citation type="submission" date="2018-10" db="EMBL/GenBank/DDBJ databases">
        <title>Phylogenomics of Brevibacillus.</title>
        <authorList>
            <person name="Dunlap C."/>
        </authorList>
    </citation>
    <scope>NUCLEOTIDE SEQUENCE [LARGE SCALE GENOMIC DNA]</scope>
    <source>
        <strain evidence="8 9">JCM 12215</strain>
    </source>
</reference>
<dbReference type="InterPro" id="IPR002205">
    <property type="entry name" value="Topo_IIA_dom_A"/>
</dbReference>
<dbReference type="InterPro" id="IPR050220">
    <property type="entry name" value="Type_II_DNA_Topoisomerases"/>
</dbReference>
<comment type="catalytic activity">
    <reaction evidence="1">
        <text>ATP-dependent breakage, passage and rejoining of double-stranded DNA.</text>
        <dbReference type="EC" id="5.6.2.2"/>
    </reaction>
</comment>
<dbReference type="SUPFAM" id="SSF56719">
    <property type="entry name" value="Type II DNA topoisomerase"/>
    <property type="match status" value="1"/>
</dbReference>
<protein>
    <submittedName>
        <fullName evidence="8">DNA gyrase subunit A</fullName>
    </submittedName>
</protein>
<dbReference type="PANTHER" id="PTHR43493">
    <property type="entry name" value="DNA GYRASE/TOPOISOMERASE SUBUNIT A"/>
    <property type="match status" value="1"/>
</dbReference>
<dbReference type="Gene3D" id="3.90.199.10">
    <property type="entry name" value="Topoisomerase II, domain 5"/>
    <property type="match status" value="1"/>
</dbReference>
<comment type="similarity">
    <text evidence="2">Belongs to the type II topoisomerase GyrA/ParC subunit family.</text>
</comment>
<comment type="caution">
    <text evidence="6">Lacks conserved residue(s) required for the propagation of feature annotation.</text>
</comment>
<dbReference type="PANTHER" id="PTHR43493:SF5">
    <property type="entry name" value="DNA GYRASE SUBUNIT A, CHLOROPLASTIC_MITOCHONDRIAL"/>
    <property type="match status" value="1"/>
</dbReference>
<dbReference type="GO" id="GO:0006265">
    <property type="term" value="P:DNA topological change"/>
    <property type="evidence" value="ECO:0007669"/>
    <property type="project" value="InterPro"/>
</dbReference>
<dbReference type="InterPro" id="IPR013760">
    <property type="entry name" value="Topo_IIA-like_dom_sf"/>
</dbReference>
<name>A0A3M8BIC4_9BACL</name>
<keyword evidence="9" id="KW-1185">Reference proteome</keyword>
<keyword evidence="3" id="KW-0799">Topoisomerase</keyword>
<sequence length="80" mass="8711">DKETVNFVPNYDGRKEEPVVLPSRFPNLLLNGASGIAVGMATNIPPHNLNEVIDGVLAMIDNPDITIQDLMKIIKGPDFP</sequence>
<gene>
    <name evidence="8" type="ORF">EDM52_24220</name>
</gene>
<evidence type="ECO:0000256" key="3">
    <source>
        <dbReference type="ARBA" id="ARBA00023029"/>
    </source>
</evidence>
<feature type="domain" description="Topo IIA-type catalytic" evidence="7">
    <location>
        <begin position="1"/>
        <end position="80"/>
    </location>
</feature>
<dbReference type="GO" id="GO:0009330">
    <property type="term" value="C:DNA topoisomerase type II (double strand cut, ATP-hydrolyzing) complex"/>
    <property type="evidence" value="ECO:0007669"/>
    <property type="project" value="TreeGrafter"/>
</dbReference>
<dbReference type="InterPro" id="IPR013758">
    <property type="entry name" value="Topo_IIA_A/C_ab"/>
</dbReference>
<evidence type="ECO:0000313" key="8">
    <source>
        <dbReference type="EMBL" id="RNB63178.1"/>
    </source>
</evidence>
<dbReference type="AlphaFoldDB" id="A0A3M8BIC4"/>
<dbReference type="PROSITE" id="PS52040">
    <property type="entry name" value="TOPO_IIA"/>
    <property type="match status" value="1"/>
</dbReference>
<evidence type="ECO:0000313" key="9">
    <source>
        <dbReference type="Proteomes" id="UP000282028"/>
    </source>
</evidence>
<evidence type="ECO:0000256" key="6">
    <source>
        <dbReference type="PROSITE-ProRule" id="PRU01384"/>
    </source>
</evidence>
<organism evidence="8 9">
    <name type="scientific">Brevibacillus invocatus</name>
    <dbReference type="NCBI Taxonomy" id="173959"/>
    <lineage>
        <taxon>Bacteria</taxon>
        <taxon>Bacillati</taxon>
        <taxon>Bacillota</taxon>
        <taxon>Bacilli</taxon>
        <taxon>Bacillales</taxon>
        <taxon>Paenibacillaceae</taxon>
        <taxon>Brevibacillus</taxon>
    </lineage>
</organism>
<evidence type="ECO:0000256" key="1">
    <source>
        <dbReference type="ARBA" id="ARBA00000185"/>
    </source>
</evidence>
<dbReference type="Pfam" id="PF00521">
    <property type="entry name" value="DNA_topoisoIV"/>
    <property type="match status" value="1"/>
</dbReference>
<dbReference type="GO" id="GO:0034335">
    <property type="term" value="F:DNA negative supercoiling activity"/>
    <property type="evidence" value="ECO:0007669"/>
    <property type="project" value="UniProtKB-ARBA"/>
</dbReference>
<dbReference type="EMBL" id="RHHR01000102">
    <property type="protein sequence ID" value="RNB63178.1"/>
    <property type="molecule type" value="Genomic_DNA"/>
</dbReference>
<dbReference type="GO" id="GO:0005737">
    <property type="term" value="C:cytoplasm"/>
    <property type="evidence" value="ECO:0007669"/>
    <property type="project" value="TreeGrafter"/>
</dbReference>
<feature type="non-terminal residue" evidence="8">
    <location>
        <position position="1"/>
    </location>
</feature>
<accession>A0A3M8BIC4</accession>
<evidence type="ECO:0000256" key="2">
    <source>
        <dbReference type="ARBA" id="ARBA00008263"/>
    </source>
</evidence>
<dbReference type="RefSeq" id="WP_276330148.1">
    <property type="nucleotide sequence ID" value="NZ_RHHR01000102.1"/>
</dbReference>